<gene>
    <name evidence="2" type="ORF">R3P38DRAFT_3360943</name>
</gene>
<feature type="compositionally biased region" description="Basic residues" evidence="1">
    <location>
        <begin position="44"/>
        <end position="54"/>
    </location>
</feature>
<keyword evidence="3" id="KW-1185">Reference proteome</keyword>
<feature type="region of interest" description="Disordered" evidence="1">
    <location>
        <begin position="138"/>
        <end position="212"/>
    </location>
</feature>
<evidence type="ECO:0000256" key="1">
    <source>
        <dbReference type="SAM" id="MobiDB-lite"/>
    </source>
</evidence>
<protein>
    <submittedName>
        <fullName evidence="2">Uncharacterized protein</fullName>
    </submittedName>
</protein>
<dbReference type="AlphaFoldDB" id="A0AAW0AUH9"/>
<feature type="region of interest" description="Disordered" evidence="1">
    <location>
        <begin position="41"/>
        <end position="85"/>
    </location>
</feature>
<feature type="compositionally biased region" description="Basic and acidic residues" evidence="1">
    <location>
        <begin position="60"/>
        <end position="77"/>
    </location>
</feature>
<organism evidence="2 3">
    <name type="scientific">Favolaschia claudopus</name>
    <dbReference type="NCBI Taxonomy" id="2862362"/>
    <lineage>
        <taxon>Eukaryota</taxon>
        <taxon>Fungi</taxon>
        <taxon>Dikarya</taxon>
        <taxon>Basidiomycota</taxon>
        <taxon>Agaricomycotina</taxon>
        <taxon>Agaricomycetes</taxon>
        <taxon>Agaricomycetidae</taxon>
        <taxon>Agaricales</taxon>
        <taxon>Marasmiineae</taxon>
        <taxon>Mycenaceae</taxon>
        <taxon>Favolaschia</taxon>
    </lineage>
</organism>
<evidence type="ECO:0000313" key="2">
    <source>
        <dbReference type="EMBL" id="KAK7016858.1"/>
    </source>
</evidence>
<name>A0AAW0AUH9_9AGAR</name>
<feature type="compositionally biased region" description="Acidic residues" evidence="1">
    <location>
        <begin position="143"/>
        <end position="200"/>
    </location>
</feature>
<proteinExistence type="predicted"/>
<feature type="compositionally biased region" description="Basic and acidic residues" evidence="1">
    <location>
        <begin position="319"/>
        <end position="329"/>
    </location>
</feature>
<comment type="caution">
    <text evidence="2">The sequence shown here is derived from an EMBL/GenBank/DDBJ whole genome shotgun (WGS) entry which is preliminary data.</text>
</comment>
<dbReference type="Proteomes" id="UP001362999">
    <property type="component" value="Unassembled WGS sequence"/>
</dbReference>
<reference evidence="2 3" key="1">
    <citation type="journal article" date="2024" name="J Genomics">
        <title>Draft genome sequencing and assembly of Favolaschia claudopus CIRM-BRFM 2984 isolated from oak limbs.</title>
        <authorList>
            <person name="Navarro D."/>
            <person name="Drula E."/>
            <person name="Chaduli D."/>
            <person name="Cazenave R."/>
            <person name="Ahrendt S."/>
            <person name="Wang J."/>
            <person name="Lipzen A."/>
            <person name="Daum C."/>
            <person name="Barry K."/>
            <person name="Grigoriev I.V."/>
            <person name="Favel A."/>
            <person name="Rosso M.N."/>
            <person name="Martin F."/>
        </authorList>
    </citation>
    <scope>NUCLEOTIDE SEQUENCE [LARGE SCALE GENOMIC DNA]</scope>
    <source>
        <strain evidence="2 3">CIRM-BRFM 2984</strain>
    </source>
</reference>
<accession>A0AAW0AUH9</accession>
<evidence type="ECO:0000313" key="3">
    <source>
        <dbReference type="Proteomes" id="UP001362999"/>
    </source>
</evidence>
<feature type="region of interest" description="Disordered" evidence="1">
    <location>
        <begin position="255"/>
        <end position="329"/>
    </location>
</feature>
<dbReference type="EMBL" id="JAWWNJ010000049">
    <property type="protein sequence ID" value="KAK7016858.1"/>
    <property type="molecule type" value="Genomic_DNA"/>
</dbReference>
<sequence length="329" mass="35828">MWGETAFRDRYSRGVRWEESVWQTVSVSYWQGSAASGLCARGKAGNRKRGRRRNSTQALKKWDIEGGQKKSARDEGGRRRRRNRDMSNVASRYLAPLLSLCSDEPESTYADCEAEADCDCDWDADADAELYINEISITHEEGGADEEEGGAEEEEGGAEEEEGGAEEDEGGADEEESGGWEEEDGDVDEAEEEAEEEADWDGSPSNTFSLSDAIPATSTPAATSTPFFMLISVGYATVFFGKRGRVLGVVDHNERRRREEEEELDMDGGVLNERVELGGSSGESNESETTRDNPASLVGAGNGGIRTVKSGGGDGDDDDKLRSLEKEEG</sequence>